<name>A0A8J8W4I2_9EURO</name>
<dbReference type="Pfam" id="PF01833">
    <property type="entry name" value="TIG"/>
    <property type="match status" value="4"/>
</dbReference>
<evidence type="ECO:0000313" key="3">
    <source>
        <dbReference type="Proteomes" id="UP000631181"/>
    </source>
</evidence>
<proteinExistence type="predicted"/>
<dbReference type="SMART" id="SM00429">
    <property type="entry name" value="IPT"/>
    <property type="match status" value="2"/>
</dbReference>
<dbReference type="CDD" id="cd00102">
    <property type="entry name" value="IPT"/>
    <property type="match status" value="3"/>
</dbReference>
<evidence type="ECO:0000313" key="2">
    <source>
        <dbReference type="EMBL" id="KAF7715147.1"/>
    </source>
</evidence>
<evidence type="ECO:0000259" key="1">
    <source>
        <dbReference type="SMART" id="SM00429"/>
    </source>
</evidence>
<accession>A0A8J8W4I2</accession>
<dbReference type="InterPro" id="IPR014756">
    <property type="entry name" value="Ig_E-set"/>
</dbReference>
<dbReference type="PANTHER" id="PTHR22625">
    <property type="entry name" value="PLEXIN"/>
    <property type="match status" value="1"/>
</dbReference>
<dbReference type="AlphaFoldDB" id="A0A8J8W4I2"/>
<feature type="domain" description="IPT/TIG" evidence="1">
    <location>
        <begin position="79"/>
        <end position="169"/>
    </location>
</feature>
<dbReference type="Proteomes" id="UP000631181">
    <property type="component" value="Unassembled WGS sequence"/>
</dbReference>
<dbReference type="InterPro" id="IPR031148">
    <property type="entry name" value="Plexin"/>
</dbReference>
<reference evidence="2" key="1">
    <citation type="journal article" date="2020" name="Front. Microbiol.">
        <title>Gene regulatory networks of Penicillium echinulatum 2HH and Penicillium oxalicum 114-2 inferred by a computational biology approach.</title>
        <authorList>
            <person name="Lenz A.R."/>
            <person name="Galan-Vasquez E."/>
            <person name="Balbinot E."/>
            <person name="De Abreu F.P."/>
            <person name="De Oliveira N.S."/>
            <person name="Da Rosa L.O."/>
            <person name="De Avila E Silva S."/>
            <person name="Camassola M."/>
            <person name="Dillon A.J.P."/>
            <person name="Perez-Rueda E."/>
        </authorList>
    </citation>
    <scope>NUCLEOTIDE SEQUENCE</scope>
    <source>
        <strain evidence="2">S1M29</strain>
    </source>
</reference>
<dbReference type="Gene3D" id="2.60.40.10">
    <property type="entry name" value="Immunoglobulins"/>
    <property type="match status" value="4"/>
</dbReference>
<dbReference type="GO" id="GO:0017154">
    <property type="term" value="F:semaphorin receptor activity"/>
    <property type="evidence" value="ECO:0007669"/>
    <property type="project" value="InterPro"/>
</dbReference>
<dbReference type="InterPro" id="IPR013783">
    <property type="entry name" value="Ig-like_fold"/>
</dbReference>
<gene>
    <name evidence="2" type="ORF">PECM_007321</name>
</gene>
<dbReference type="SUPFAM" id="SSF81296">
    <property type="entry name" value="E set domains"/>
    <property type="match status" value="4"/>
</dbReference>
<sequence>MLDLTVTLLRDTGVSPAILESIRNSMTVKRSNSYESHKSFIDERHKAIRECDTSREQSICRGMGWSSVLEKAYWNIPLTPTLTGINPTSGPASGGTTVLLVDTNLSGPSLATLSSGSNSAAAVPTSTRTTTLAFVSPAWTFPPVFFTYSTISAPVLDHLSSSSGPISGGNVVTVFGTAVQYTTSVTATQNSTPVASNTQLAFVVLHAPVGSGAATAVISNGAGASSPGLTYTYNVPNLPKVTSLGPSIGPAAGGNTIVLTRTGFPYASQMDFGATPASRFTIASDTSITAVAPQGPSVGAPVSDTVTGPSSNCGNTASITGTHQNHVSSATVGGSSAPMFTILSQTAITGTPPPGSSATAVSLTISDGTTPASSSFTYLEVLAPVSILPTASIIPGGAAFAVEGTGYKGTSTVTFGSAPATSLTVVGDTQIDGVAPAHPIGAVPVNITTTGGIDNTLTFSYQQPPVITPISPSAGPTAGSTTATIKGAGLINASGVFFGTTPAASWSLEADNLITASSPPGTGTASVTVTTPAAFSNGAVFVYAPVPVLNTISPTTGSFLGGNNVTLSGTEFTNARRVFFGALPTSFTVMDDTAITPRRLLQLLVQYR</sequence>
<dbReference type="EMBL" id="WIWV01000066">
    <property type="protein sequence ID" value="KAF7715147.1"/>
    <property type="molecule type" value="Genomic_DNA"/>
</dbReference>
<organism evidence="2 3">
    <name type="scientific">Penicillium ucsense</name>
    <dbReference type="NCBI Taxonomy" id="2839758"/>
    <lineage>
        <taxon>Eukaryota</taxon>
        <taxon>Fungi</taxon>
        <taxon>Dikarya</taxon>
        <taxon>Ascomycota</taxon>
        <taxon>Pezizomycotina</taxon>
        <taxon>Eurotiomycetes</taxon>
        <taxon>Eurotiomycetidae</taxon>
        <taxon>Eurotiales</taxon>
        <taxon>Aspergillaceae</taxon>
        <taxon>Penicillium</taxon>
    </lineage>
</organism>
<comment type="caution">
    <text evidence="2">The sequence shown here is derived from an EMBL/GenBank/DDBJ whole genome shotgun (WGS) entry which is preliminary data.</text>
</comment>
<dbReference type="PANTHER" id="PTHR22625:SF70">
    <property type="entry name" value="PLEXIN A, ISOFORM A"/>
    <property type="match status" value="1"/>
</dbReference>
<protein>
    <submittedName>
        <fullName evidence="2">Fibrocystin-L family protein</fullName>
    </submittedName>
</protein>
<feature type="domain" description="IPT/TIG" evidence="1">
    <location>
        <begin position="464"/>
        <end position="544"/>
    </location>
</feature>
<dbReference type="OrthoDB" id="4368023at2759"/>
<keyword evidence="3" id="KW-1185">Reference proteome</keyword>
<dbReference type="InterPro" id="IPR002909">
    <property type="entry name" value="IPT_dom"/>
</dbReference>